<dbReference type="InterPro" id="IPR050553">
    <property type="entry name" value="Thioredoxin_ResA/DsbE_sf"/>
</dbReference>
<dbReference type="OrthoDB" id="9799347at2"/>
<proteinExistence type="predicted"/>
<dbReference type="Gene3D" id="3.40.30.10">
    <property type="entry name" value="Glutaredoxin"/>
    <property type="match status" value="1"/>
</dbReference>
<keyword evidence="5" id="KW-1185">Reference proteome</keyword>
<evidence type="ECO:0000313" key="5">
    <source>
        <dbReference type="Proteomes" id="UP000219467"/>
    </source>
</evidence>
<dbReference type="Pfam" id="PF00578">
    <property type="entry name" value="AhpC-TSA"/>
    <property type="match status" value="1"/>
</dbReference>
<accession>A0A285CM62</accession>
<dbReference type="GO" id="GO:0016853">
    <property type="term" value="F:isomerase activity"/>
    <property type="evidence" value="ECO:0007669"/>
    <property type="project" value="UniProtKB-KW"/>
</dbReference>
<dbReference type="PANTHER" id="PTHR42852:SF18">
    <property type="entry name" value="CHROMOSOME UNDETERMINED SCAFFOLD_47, WHOLE GENOME SHOTGUN SEQUENCE"/>
    <property type="match status" value="1"/>
</dbReference>
<feature type="chain" id="PRO_5012515572" evidence="2">
    <location>
        <begin position="24"/>
        <end position="184"/>
    </location>
</feature>
<organism evidence="4 5">
    <name type="scientific">Cereibacter ovatus</name>
    <dbReference type="NCBI Taxonomy" id="439529"/>
    <lineage>
        <taxon>Bacteria</taxon>
        <taxon>Pseudomonadati</taxon>
        <taxon>Pseudomonadota</taxon>
        <taxon>Alphaproteobacteria</taxon>
        <taxon>Rhodobacterales</taxon>
        <taxon>Paracoccaceae</taxon>
        <taxon>Cereibacter</taxon>
    </lineage>
</organism>
<dbReference type="RefSeq" id="WP_097029251.1">
    <property type="nucleotide sequence ID" value="NZ_OAOQ01000002.1"/>
</dbReference>
<name>A0A285CM62_9RHOB</name>
<dbReference type="AlphaFoldDB" id="A0A285CM62"/>
<dbReference type="PROSITE" id="PS51352">
    <property type="entry name" value="THIOREDOXIN_2"/>
    <property type="match status" value="1"/>
</dbReference>
<evidence type="ECO:0000259" key="3">
    <source>
        <dbReference type="PROSITE" id="PS51352"/>
    </source>
</evidence>
<dbReference type="CDD" id="cd02966">
    <property type="entry name" value="TlpA_like_family"/>
    <property type="match status" value="1"/>
</dbReference>
<reference evidence="5" key="1">
    <citation type="submission" date="2017-08" db="EMBL/GenBank/DDBJ databases">
        <authorList>
            <person name="Varghese N."/>
            <person name="Submissions S."/>
        </authorList>
    </citation>
    <scope>NUCLEOTIDE SEQUENCE [LARGE SCALE GENOMIC DNA]</scope>
    <source>
        <strain evidence="5">JA234</strain>
    </source>
</reference>
<feature type="domain" description="Thioredoxin" evidence="3">
    <location>
        <begin position="42"/>
        <end position="184"/>
    </location>
</feature>
<dbReference type="SUPFAM" id="SSF52833">
    <property type="entry name" value="Thioredoxin-like"/>
    <property type="match status" value="1"/>
</dbReference>
<dbReference type="PROSITE" id="PS00194">
    <property type="entry name" value="THIOREDOXIN_1"/>
    <property type="match status" value="1"/>
</dbReference>
<sequence>MLRVLFAVIYTALTFGANGAAMAGPAEAAALLSGDMKKLVIHPEPKPLPDVGLLGLDEAPQSLSDWRGQWVVANFWATWCAPCRQEMPSLDRLEAAMGGERLAVVTIATGRNAVPAITRFFDEAGVTRLTALRDPKSGLARQIGVMGLPVTLVLDPEGREVARLIGDAEWDAPEALAVLGAMIR</sequence>
<dbReference type="GO" id="GO:0016209">
    <property type="term" value="F:antioxidant activity"/>
    <property type="evidence" value="ECO:0007669"/>
    <property type="project" value="InterPro"/>
</dbReference>
<dbReference type="PANTHER" id="PTHR42852">
    <property type="entry name" value="THIOL:DISULFIDE INTERCHANGE PROTEIN DSBE"/>
    <property type="match status" value="1"/>
</dbReference>
<evidence type="ECO:0000313" key="4">
    <source>
        <dbReference type="EMBL" id="SNX68634.1"/>
    </source>
</evidence>
<dbReference type="GO" id="GO:0015036">
    <property type="term" value="F:disulfide oxidoreductase activity"/>
    <property type="evidence" value="ECO:0007669"/>
    <property type="project" value="UniProtKB-ARBA"/>
</dbReference>
<dbReference type="InterPro" id="IPR017937">
    <property type="entry name" value="Thioredoxin_CS"/>
</dbReference>
<gene>
    <name evidence="4" type="ORF">SAMN05878503_102222</name>
</gene>
<keyword evidence="4" id="KW-0413">Isomerase</keyword>
<keyword evidence="2" id="KW-0732">Signal</keyword>
<protein>
    <submittedName>
        <fullName evidence="4">Thiol-disulfide isomerase/thioredoxin</fullName>
    </submittedName>
</protein>
<dbReference type="InterPro" id="IPR036249">
    <property type="entry name" value="Thioredoxin-like_sf"/>
</dbReference>
<feature type="signal peptide" evidence="2">
    <location>
        <begin position="1"/>
        <end position="23"/>
    </location>
</feature>
<dbReference type="InterPro" id="IPR000866">
    <property type="entry name" value="AhpC/TSA"/>
</dbReference>
<keyword evidence="1" id="KW-0676">Redox-active center</keyword>
<dbReference type="InterPro" id="IPR013766">
    <property type="entry name" value="Thioredoxin_domain"/>
</dbReference>
<evidence type="ECO:0000256" key="1">
    <source>
        <dbReference type="ARBA" id="ARBA00023284"/>
    </source>
</evidence>
<evidence type="ECO:0000256" key="2">
    <source>
        <dbReference type="SAM" id="SignalP"/>
    </source>
</evidence>
<dbReference type="Proteomes" id="UP000219467">
    <property type="component" value="Unassembled WGS sequence"/>
</dbReference>
<dbReference type="EMBL" id="OAOQ01000002">
    <property type="protein sequence ID" value="SNX68634.1"/>
    <property type="molecule type" value="Genomic_DNA"/>
</dbReference>